<gene>
    <name evidence="1" type="ORF">NQ317_007079</name>
</gene>
<comment type="caution">
    <text evidence="1">The sequence shown here is derived from an EMBL/GenBank/DDBJ whole genome shotgun (WGS) entry which is preliminary data.</text>
</comment>
<dbReference type="Proteomes" id="UP001162164">
    <property type="component" value="Unassembled WGS sequence"/>
</dbReference>
<organism evidence="1 2">
    <name type="scientific">Molorchus minor</name>
    <dbReference type="NCBI Taxonomy" id="1323400"/>
    <lineage>
        <taxon>Eukaryota</taxon>
        <taxon>Metazoa</taxon>
        <taxon>Ecdysozoa</taxon>
        <taxon>Arthropoda</taxon>
        <taxon>Hexapoda</taxon>
        <taxon>Insecta</taxon>
        <taxon>Pterygota</taxon>
        <taxon>Neoptera</taxon>
        <taxon>Endopterygota</taxon>
        <taxon>Coleoptera</taxon>
        <taxon>Polyphaga</taxon>
        <taxon>Cucujiformia</taxon>
        <taxon>Chrysomeloidea</taxon>
        <taxon>Cerambycidae</taxon>
        <taxon>Lamiinae</taxon>
        <taxon>Monochamini</taxon>
        <taxon>Molorchus</taxon>
    </lineage>
</organism>
<evidence type="ECO:0000313" key="2">
    <source>
        <dbReference type="Proteomes" id="UP001162164"/>
    </source>
</evidence>
<keyword evidence="2" id="KW-1185">Reference proteome</keyword>
<sequence length="67" mass="7301">MNVSGAVIINFTLPLAPVQVGNINLALSADDGATQPKEKSCLYTFSKKNSNEHSKPTYYCTFFQSIS</sequence>
<reference evidence="1" key="1">
    <citation type="journal article" date="2023" name="Insect Mol. Biol.">
        <title>Genome sequencing provides insights into the evolution of gene families encoding plant cell wall-degrading enzymes in longhorned beetles.</title>
        <authorList>
            <person name="Shin N.R."/>
            <person name="Okamura Y."/>
            <person name="Kirsch R."/>
            <person name="Pauchet Y."/>
        </authorList>
    </citation>
    <scope>NUCLEOTIDE SEQUENCE</scope>
    <source>
        <strain evidence="1">MMC_N1</strain>
    </source>
</reference>
<dbReference type="EMBL" id="JAPWTJ010000017">
    <property type="protein sequence ID" value="KAJ8985292.1"/>
    <property type="molecule type" value="Genomic_DNA"/>
</dbReference>
<name>A0ABQ9K5K3_9CUCU</name>
<evidence type="ECO:0000313" key="1">
    <source>
        <dbReference type="EMBL" id="KAJ8985292.1"/>
    </source>
</evidence>
<protein>
    <submittedName>
        <fullName evidence="1">Uncharacterized protein</fullName>
    </submittedName>
</protein>
<accession>A0ABQ9K5K3</accession>
<proteinExistence type="predicted"/>